<dbReference type="RefSeq" id="WP_186869005.1">
    <property type="nucleotide sequence ID" value="NZ_JACOOL010000003.1"/>
</dbReference>
<organism evidence="2 3">
    <name type="scientific">Ornithinibacillus hominis</name>
    <dbReference type="NCBI Taxonomy" id="2763055"/>
    <lineage>
        <taxon>Bacteria</taxon>
        <taxon>Bacillati</taxon>
        <taxon>Bacillota</taxon>
        <taxon>Bacilli</taxon>
        <taxon>Bacillales</taxon>
        <taxon>Bacillaceae</taxon>
        <taxon>Ornithinibacillus</taxon>
    </lineage>
</organism>
<proteinExistence type="predicted"/>
<evidence type="ECO:0000313" key="2">
    <source>
        <dbReference type="EMBL" id="MBC5636293.1"/>
    </source>
</evidence>
<name>A0A923RHR9_9BACI</name>
<evidence type="ECO:0000256" key="1">
    <source>
        <dbReference type="SAM" id="SignalP"/>
    </source>
</evidence>
<accession>A0A923RHR9</accession>
<keyword evidence="3" id="KW-1185">Reference proteome</keyword>
<dbReference type="Proteomes" id="UP000637359">
    <property type="component" value="Unassembled WGS sequence"/>
</dbReference>
<dbReference type="AlphaFoldDB" id="A0A923RHR9"/>
<dbReference type="EMBL" id="JACOOL010000003">
    <property type="protein sequence ID" value="MBC5636293.1"/>
    <property type="molecule type" value="Genomic_DNA"/>
</dbReference>
<protein>
    <recommendedName>
        <fullName evidence="4">Phr family secreted Rap phosphatase inhibitor</fullName>
    </recommendedName>
</protein>
<sequence length="47" mass="5244">MKKLIASLALGTLLMGGFFFMQDQQTDLAHGESEPSIFKMSSFEVNF</sequence>
<feature type="chain" id="PRO_5039269801" description="Phr family secreted Rap phosphatase inhibitor" evidence="1">
    <location>
        <begin position="22"/>
        <end position="47"/>
    </location>
</feature>
<comment type="caution">
    <text evidence="2">The sequence shown here is derived from an EMBL/GenBank/DDBJ whole genome shotgun (WGS) entry which is preliminary data.</text>
</comment>
<keyword evidence="1" id="KW-0732">Signal</keyword>
<evidence type="ECO:0000313" key="3">
    <source>
        <dbReference type="Proteomes" id="UP000637359"/>
    </source>
</evidence>
<feature type="signal peptide" evidence="1">
    <location>
        <begin position="1"/>
        <end position="21"/>
    </location>
</feature>
<gene>
    <name evidence="2" type="ORF">H8S33_05560</name>
</gene>
<evidence type="ECO:0008006" key="4">
    <source>
        <dbReference type="Google" id="ProtNLM"/>
    </source>
</evidence>
<reference evidence="2" key="1">
    <citation type="submission" date="2020-08" db="EMBL/GenBank/DDBJ databases">
        <title>Genome public.</title>
        <authorList>
            <person name="Liu C."/>
            <person name="Sun Q."/>
        </authorList>
    </citation>
    <scope>NUCLEOTIDE SEQUENCE</scope>
    <source>
        <strain evidence="2">BX22</strain>
    </source>
</reference>